<dbReference type="EMBL" id="LAZR01009508">
    <property type="protein sequence ID" value="KKM72234.1"/>
    <property type="molecule type" value="Genomic_DNA"/>
</dbReference>
<proteinExistence type="predicted"/>
<protein>
    <submittedName>
        <fullName evidence="2">Uncharacterized protein</fullName>
    </submittedName>
</protein>
<gene>
    <name evidence="2" type="ORF">LCGC14_1422490</name>
</gene>
<name>A0A0F9JQQ5_9ZZZZ</name>
<organism evidence="2">
    <name type="scientific">marine sediment metagenome</name>
    <dbReference type="NCBI Taxonomy" id="412755"/>
    <lineage>
        <taxon>unclassified sequences</taxon>
        <taxon>metagenomes</taxon>
        <taxon>ecological metagenomes</taxon>
    </lineage>
</organism>
<evidence type="ECO:0000256" key="1">
    <source>
        <dbReference type="SAM" id="MobiDB-lite"/>
    </source>
</evidence>
<dbReference type="AlphaFoldDB" id="A0A0F9JQQ5"/>
<comment type="caution">
    <text evidence="2">The sequence shown here is derived from an EMBL/GenBank/DDBJ whole genome shotgun (WGS) entry which is preliminary data.</text>
</comment>
<feature type="region of interest" description="Disordered" evidence="1">
    <location>
        <begin position="1"/>
        <end position="36"/>
    </location>
</feature>
<sequence length="97" mass="11030">MGKHGWHGDISQRGFDPDIASVEARFKGPNKKPPSRELCTCAGEGSCDWCKTHCWDCGGTEDQHPVTEEYLSREFGYEFRSRGFEPHDFKSMGKEET</sequence>
<accession>A0A0F9JQQ5</accession>
<evidence type="ECO:0000313" key="2">
    <source>
        <dbReference type="EMBL" id="KKM72234.1"/>
    </source>
</evidence>
<reference evidence="2" key="1">
    <citation type="journal article" date="2015" name="Nature">
        <title>Complex archaea that bridge the gap between prokaryotes and eukaryotes.</title>
        <authorList>
            <person name="Spang A."/>
            <person name="Saw J.H."/>
            <person name="Jorgensen S.L."/>
            <person name="Zaremba-Niedzwiedzka K."/>
            <person name="Martijn J."/>
            <person name="Lind A.E."/>
            <person name="van Eijk R."/>
            <person name="Schleper C."/>
            <person name="Guy L."/>
            <person name="Ettema T.J."/>
        </authorList>
    </citation>
    <scope>NUCLEOTIDE SEQUENCE</scope>
</reference>